<organism evidence="1 2">
    <name type="scientific">Meloidogyne floridensis</name>
    <dbReference type="NCBI Taxonomy" id="298350"/>
    <lineage>
        <taxon>Eukaryota</taxon>
        <taxon>Metazoa</taxon>
        <taxon>Ecdysozoa</taxon>
        <taxon>Nematoda</taxon>
        <taxon>Chromadorea</taxon>
        <taxon>Rhabditida</taxon>
        <taxon>Tylenchina</taxon>
        <taxon>Tylenchomorpha</taxon>
        <taxon>Tylenchoidea</taxon>
        <taxon>Meloidogynidae</taxon>
        <taxon>Meloidogyninae</taxon>
        <taxon>Meloidogyne</taxon>
    </lineage>
</organism>
<name>A0A915NXW9_9BILA</name>
<accession>A0A915NXW9</accession>
<dbReference type="WBParaSite" id="scf7180000421203.g6485">
    <property type="protein sequence ID" value="scf7180000421203.g6485"/>
    <property type="gene ID" value="scf7180000421203.g6485"/>
</dbReference>
<protein>
    <submittedName>
        <fullName evidence="2">Granulins domain-containing protein</fullName>
    </submittedName>
</protein>
<dbReference type="Proteomes" id="UP000887560">
    <property type="component" value="Unplaced"/>
</dbReference>
<evidence type="ECO:0000313" key="2">
    <source>
        <dbReference type="WBParaSite" id="scf7180000421203.g6485"/>
    </source>
</evidence>
<dbReference type="AlphaFoldDB" id="A0A915NXW9"/>
<evidence type="ECO:0000313" key="1">
    <source>
        <dbReference type="Proteomes" id="UP000887560"/>
    </source>
</evidence>
<reference evidence="2" key="1">
    <citation type="submission" date="2022-11" db="UniProtKB">
        <authorList>
            <consortium name="WormBaseParasite"/>
        </authorList>
    </citation>
    <scope>IDENTIFICATION</scope>
</reference>
<sequence length="196" mass="22326">MNKNGNAKKTNGKVKKIWKVSGNEKAVKSVNMPKNMFENQKCNSNDDCCTKLGLYCRFSGPGTSICRKSKCIEKNYYYCDNKDNKCCPGFNCKTDYIGRSFCRPYNCGIMGGACNIDNNQCCYGFHCLDKKCVKTNFAVEEKFRKFRETTFSELAKHETEDECPKTKSENFGPGRRNAASSILHRITEALFRIELP</sequence>
<proteinExistence type="predicted"/>
<keyword evidence="1" id="KW-1185">Reference proteome</keyword>